<name>A0A8J5ZPR2_GALPY</name>
<proteinExistence type="predicted"/>
<organism evidence="2 3">
    <name type="scientific">Galemys pyrenaicus</name>
    <name type="common">Iberian desman</name>
    <name type="synonym">Pyrenean desman</name>
    <dbReference type="NCBI Taxonomy" id="202257"/>
    <lineage>
        <taxon>Eukaryota</taxon>
        <taxon>Metazoa</taxon>
        <taxon>Chordata</taxon>
        <taxon>Craniata</taxon>
        <taxon>Vertebrata</taxon>
        <taxon>Euteleostomi</taxon>
        <taxon>Mammalia</taxon>
        <taxon>Eutheria</taxon>
        <taxon>Laurasiatheria</taxon>
        <taxon>Eulipotyphla</taxon>
        <taxon>Talpidae</taxon>
        <taxon>Galemys</taxon>
    </lineage>
</organism>
<keyword evidence="3" id="KW-1185">Reference proteome</keyword>
<dbReference type="AlphaFoldDB" id="A0A8J5ZPR2"/>
<evidence type="ECO:0000256" key="1">
    <source>
        <dbReference type="SAM" id="Phobius"/>
    </source>
</evidence>
<keyword evidence="1" id="KW-0812">Transmembrane</keyword>
<evidence type="ECO:0000313" key="3">
    <source>
        <dbReference type="Proteomes" id="UP000700334"/>
    </source>
</evidence>
<keyword evidence="1" id="KW-1133">Transmembrane helix</keyword>
<reference evidence="2" key="1">
    <citation type="journal article" date="2021" name="Evol. Appl.">
        <title>The genome of the Pyrenean desman and the effects of bottlenecks and inbreeding on the genomic landscape of an endangered species.</title>
        <authorList>
            <person name="Escoda L."/>
            <person name="Castresana J."/>
        </authorList>
    </citation>
    <scope>NUCLEOTIDE SEQUENCE</scope>
    <source>
        <strain evidence="2">IBE-C5619</strain>
    </source>
</reference>
<feature type="transmembrane region" description="Helical" evidence="1">
    <location>
        <begin position="20"/>
        <end position="42"/>
    </location>
</feature>
<dbReference type="EMBL" id="JAGFMF010012262">
    <property type="protein sequence ID" value="KAG8505410.1"/>
    <property type="molecule type" value="Genomic_DNA"/>
</dbReference>
<evidence type="ECO:0000313" key="2">
    <source>
        <dbReference type="EMBL" id="KAG8505410.1"/>
    </source>
</evidence>
<sequence length="124" mass="14087">MTRITDEKSCRKNSQALNFVYCFSVTLNVMRLAVSISGVVAFDCIMLVCIHLNQNGAENPEIFDYPKLPFTGTLSNSLHLNLRYLYWSFSQQFCLGELSSPSLQLFNLDKMILLLKGLICSDHQ</sequence>
<keyword evidence="1" id="KW-0472">Membrane</keyword>
<accession>A0A8J5ZPR2</accession>
<dbReference type="Proteomes" id="UP000700334">
    <property type="component" value="Unassembled WGS sequence"/>
</dbReference>
<protein>
    <submittedName>
        <fullName evidence="2">Uncharacterized protein</fullName>
    </submittedName>
</protein>
<gene>
    <name evidence="2" type="ORF">J0S82_015213</name>
</gene>
<comment type="caution">
    <text evidence="2">The sequence shown here is derived from an EMBL/GenBank/DDBJ whole genome shotgun (WGS) entry which is preliminary data.</text>
</comment>